<comment type="caution">
    <text evidence="8">The sequence shown here is derived from an EMBL/GenBank/DDBJ whole genome shotgun (WGS) entry which is preliminary data.</text>
</comment>
<accession>A0A840IC97</accession>
<evidence type="ECO:0000256" key="5">
    <source>
        <dbReference type="ARBA" id="ARBA00022970"/>
    </source>
</evidence>
<evidence type="ECO:0000259" key="7">
    <source>
        <dbReference type="PROSITE" id="PS50893"/>
    </source>
</evidence>
<evidence type="ECO:0000256" key="6">
    <source>
        <dbReference type="SAM" id="MobiDB-lite"/>
    </source>
</evidence>
<gene>
    <name evidence="8" type="ORF">BDZ31_001518</name>
</gene>
<dbReference type="InterPro" id="IPR052156">
    <property type="entry name" value="BCAA_Transport_ATP-bd_LivF"/>
</dbReference>
<dbReference type="PANTHER" id="PTHR43820">
    <property type="entry name" value="HIGH-AFFINITY BRANCHED-CHAIN AMINO ACID TRANSPORT ATP-BINDING PROTEIN LIVF"/>
    <property type="match status" value="1"/>
</dbReference>
<dbReference type="AlphaFoldDB" id="A0A840IC97"/>
<dbReference type="Gene3D" id="3.40.50.300">
    <property type="entry name" value="P-loop containing nucleotide triphosphate hydrolases"/>
    <property type="match status" value="1"/>
</dbReference>
<dbReference type="InterPro" id="IPR027417">
    <property type="entry name" value="P-loop_NTPase"/>
</dbReference>
<feature type="region of interest" description="Disordered" evidence="6">
    <location>
        <begin position="1"/>
        <end position="28"/>
    </location>
</feature>
<dbReference type="SUPFAM" id="SSF52540">
    <property type="entry name" value="P-loop containing nucleoside triphosphate hydrolases"/>
    <property type="match status" value="1"/>
</dbReference>
<evidence type="ECO:0000256" key="4">
    <source>
        <dbReference type="ARBA" id="ARBA00022840"/>
    </source>
</evidence>
<dbReference type="GO" id="GO:0015658">
    <property type="term" value="F:branched-chain amino acid transmembrane transporter activity"/>
    <property type="evidence" value="ECO:0007669"/>
    <property type="project" value="TreeGrafter"/>
</dbReference>
<keyword evidence="2" id="KW-0813">Transport</keyword>
<dbReference type="PROSITE" id="PS00211">
    <property type="entry name" value="ABC_TRANSPORTER_1"/>
    <property type="match status" value="1"/>
</dbReference>
<protein>
    <submittedName>
        <fullName evidence="8">ABC-type branched-subunit amino acid transport system ATPase component</fullName>
    </submittedName>
</protein>
<feature type="compositionally biased region" description="Low complexity" evidence="6">
    <location>
        <begin position="1"/>
        <end position="20"/>
    </location>
</feature>
<proteinExistence type="inferred from homology"/>
<comment type="similarity">
    <text evidence="1">Belongs to the ABC transporter superfamily.</text>
</comment>
<dbReference type="InterPro" id="IPR003593">
    <property type="entry name" value="AAA+_ATPase"/>
</dbReference>
<evidence type="ECO:0000313" key="8">
    <source>
        <dbReference type="EMBL" id="MBB4661945.1"/>
    </source>
</evidence>
<dbReference type="RefSeq" id="WP_183340541.1">
    <property type="nucleotide sequence ID" value="NZ_JACHNU010000001.1"/>
</dbReference>
<sequence>MSAAGSPGGSPAVGRARPGEGAPGGGAAPAEILLRTEGLVAGYVPEVDILGGVDVELRAGEVVTIVGPNGAGKSTLLKAVFGLLKPRGGRVLLRGEDIAGRRTHDVSRAGVSYVPQLGNVFPSLTVEENLELGALARKGADVGERTAAMYAMFPRLGERRRQIAGTMSGGERQMVAMARALMPSPQILLLDEPSAGLSPTMVAVIFEKVAEINGHGVTVLMVEQNARRALAMSTRGYVLDLGRNRFEGPGDALLDDPRVAELYLGGGRTGGGPGRPGKRVT</sequence>
<dbReference type="InterPro" id="IPR017871">
    <property type="entry name" value="ABC_transporter-like_CS"/>
</dbReference>
<dbReference type="GO" id="GO:0015807">
    <property type="term" value="P:L-amino acid transport"/>
    <property type="evidence" value="ECO:0007669"/>
    <property type="project" value="TreeGrafter"/>
</dbReference>
<dbReference type="Pfam" id="PF00005">
    <property type="entry name" value="ABC_tran"/>
    <property type="match status" value="1"/>
</dbReference>
<dbReference type="Proteomes" id="UP000585272">
    <property type="component" value="Unassembled WGS sequence"/>
</dbReference>
<keyword evidence="3" id="KW-0547">Nucleotide-binding</keyword>
<dbReference type="PROSITE" id="PS50893">
    <property type="entry name" value="ABC_TRANSPORTER_2"/>
    <property type="match status" value="1"/>
</dbReference>
<keyword evidence="4" id="KW-0067">ATP-binding</keyword>
<name>A0A840IC97_9ACTN</name>
<evidence type="ECO:0000256" key="2">
    <source>
        <dbReference type="ARBA" id="ARBA00022448"/>
    </source>
</evidence>
<keyword evidence="9" id="KW-1185">Reference proteome</keyword>
<feature type="domain" description="ABC transporter" evidence="7">
    <location>
        <begin position="34"/>
        <end position="266"/>
    </location>
</feature>
<reference evidence="8 9" key="1">
    <citation type="submission" date="2020-08" db="EMBL/GenBank/DDBJ databases">
        <title>Genomic Encyclopedia of Archaeal and Bacterial Type Strains, Phase II (KMG-II): from individual species to whole genera.</title>
        <authorList>
            <person name="Goeker M."/>
        </authorList>
    </citation>
    <scope>NUCLEOTIDE SEQUENCE [LARGE SCALE GENOMIC DNA]</scope>
    <source>
        <strain evidence="8 9">DSM 23288</strain>
    </source>
</reference>
<dbReference type="InterPro" id="IPR003439">
    <property type="entry name" value="ABC_transporter-like_ATP-bd"/>
</dbReference>
<evidence type="ECO:0000313" key="9">
    <source>
        <dbReference type="Proteomes" id="UP000585272"/>
    </source>
</evidence>
<dbReference type="PANTHER" id="PTHR43820:SF4">
    <property type="entry name" value="HIGH-AFFINITY BRANCHED-CHAIN AMINO ACID TRANSPORT ATP-BINDING PROTEIN LIVF"/>
    <property type="match status" value="1"/>
</dbReference>
<dbReference type="CDD" id="cd03224">
    <property type="entry name" value="ABC_TM1139_LivF_branched"/>
    <property type="match status" value="1"/>
</dbReference>
<dbReference type="GO" id="GO:0016887">
    <property type="term" value="F:ATP hydrolysis activity"/>
    <property type="evidence" value="ECO:0007669"/>
    <property type="project" value="InterPro"/>
</dbReference>
<dbReference type="GO" id="GO:0005524">
    <property type="term" value="F:ATP binding"/>
    <property type="evidence" value="ECO:0007669"/>
    <property type="project" value="UniProtKB-KW"/>
</dbReference>
<keyword evidence="5" id="KW-0029">Amino-acid transport</keyword>
<evidence type="ECO:0000256" key="3">
    <source>
        <dbReference type="ARBA" id="ARBA00022741"/>
    </source>
</evidence>
<dbReference type="SMART" id="SM00382">
    <property type="entry name" value="AAA"/>
    <property type="match status" value="1"/>
</dbReference>
<organism evidence="8 9">
    <name type="scientific">Conexibacter arvalis</name>
    <dbReference type="NCBI Taxonomy" id="912552"/>
    <lineage>
        <taxon>Bacteria</taxon>
        <taxon>Bacillati</taxon>
        <taxon>Actinomycetota</taxon>
        <taxon>Thermoleophilia</taxon>
        <taxon>Solirubrobacterales</taxon>
        <taxon>Conexibacteraceae</taxon>
        <taxon>Conexibacter</taxon>
    </lineage>
</organism>
<dbReference type="EMBL" id="JACHNU010000001">
    <property type="protein sequence ID" value="MBB4661945.1"/>
    <property type="molecule type" value="Genomic_DNA"/>
</dbReference>
<evidence type="ECO:0000256" key="1">
    <source>
        <dbReference type="ARBA" id="ARBA00005417"/>
    </source>
</evidence>